<feature type="transmembrane region" description="Helical" evidence="5">
    <location>
        <begin position="100"/>
        <end position="118"/>
    </location>
</feature>
<reference evidence="7" key="1">
    <citation type="journal article" date="2019" name="Int. J. Syst. Evol. Microbiol.">
        <title>The Global Catalogue of Microorganisms (GCM) 10K type strain sequencing project: providing services to taxonomists for standard genome sequencing and annotation.</title>
        <authorList>
            <consortium name="The Broad Institute Genomics Platform"/>
            <consortium name="The Broad Institute Genome Sequencing Center for Infectious Disease"/>
            <person name="Wu L."/>
            <person name="Ma J."/>
        </authorList>
    </citation>
    <scope>NUCLEOTIDE SEQUENCE [LARGE SCALE GENOMIC DNA]</scope>
    <source>
        <strain evidence="7">R28</strain>
    </source>
</reference>
<keyword evidence="1" id="KW-1003">Cell membrane</keyword>
<dbReference type="RefSeq" id="WP_377554281.1">
    <property type="nucleotide sequence ID" value="NZ_JBHUHQ010000002.1"/>
</dbReference>
<evidence type="ECO:0000313" key="7">
    <source>
        <dbReference type="Proteomes" id="UP001597383"/>
    </source>
</evidence>
<gene>
    <name evidence="6" type="ORF">ACFSJF_00155</name>
</gene>
<protein>
    <submittedName>
        <fullName evidence="6">YisL family protein</fullName>
    </submittedName>
</protein>
<accession>A0ABW4VXV7</accession>
<name>A0ABW4VXV7_9BACI</name>
<sequence>MTLNTHLHITAWGLAFILFAISVVLHKQGNAKASKIVQMILRLDYLLILYSGGDLIANYFSDSPKLGEAIVKGLAGIWVIAAMEMTLAKLKKGKPTKSGWIQLVIALLITLILGFGRLPGGLM</sequence>
<evidence type="ECO:0000256" key="1">
    <source>
        <dbReference type="ARBA" id="ARBA00022475"/>
    </source>
</evidence>
<dbReference type="Proteomes" id="UP001597383">
    <property type="component" value="Unassembled WGS sequence"/>
</dbReference>
<keyword evidence="3 5" id="KW-1133">Transmembrane helix</keyword>
<feature type="transmembrane region" description="Helical" evidence="5">
    <location>
        <begin position="6"/>
        <end position="25"/>
    </location>
</feature>
<dbReference type="InterPro" id="IPR010899">
    <property type="entry name" value="UPF0344"/>
</dbReference>
<evidence type="ECO:0000313" key="6">
    <source>
        <dbReference type="EMBL" id="MFD2042720.1"/>
    </source>
</evidence>
<proteinExistence type="predicted"/>
<evidence type="ECO:0000256" key="4">
    <source>
        <dbReference type="ARBA" id="ARBA00023136"/>
    </source>
</evidence>
<dbReference type="Pfam" id="PF07457">
    <property type="entry name" value="DUF1516"/>
    <property type="match status" value="1"/>
</dbReference>
<evidence type="ECO:0000256" key="5">
    <source>
        <dbReference type="SAM" id="Phobius"/>
    </source>
</evidence>
<dbReference type="EMBL" id="JBHUHQ010000002">
    <property type="protein sequence ID" value="MFD2042720.1"/>
    <property type="molecule type" value="Genomic_DNA"/>
</dbReference>
<organism evidence="6 7">
    <name type="scientific">Ornithinibacillus salinisoli</name>
    <dbReference type="NCBI Taxonomy" id="1848459"/>
    <lineage>
        <taxon>Bacteria</taxon>
        <taxon>Bacillati</taxon>
        <taxon>Bacillota</taxon>
        <taxon>Bacilli</taxon>
        <taxon>Bacillales</taxon>
        <taxon>Bacillaceae</taxon>
        <taxon>Ornithinibacillus</taxon>
    </lineage>
</organism>
<keyword evidence="7" id="KW-1185">Reference proteome</keyword>
<keyword evidence="2 5" id="KW-0812">Transmembrane</keyword>
<keyword evidence="4 5" id="KW-0472">Membrane</keyword>
<evidence type="ECO:0000256" key="3">
    <source>
        <dbReference type="ARBA" id="ARBA00022989"/>
    </source>
</evidence>
<evidence type="ECO:0000256" key="2">
    <source>
        <dbReference type="ARBA" id="ARBA00022692"/>
    </source>
</evidence>
<comment type="caution">
    <text evidence="6">The sequence shown here is derived from an EMBL/GenBank/DDBJ whole genome shotgun (WGS) entry which is preliminary data.</text>
</comment>